<dbReference type="PANTHER" id="PTHR37701">
    <property type="entry name" value="METHYL-CPG-BINDING DOMAIN-CONTAINING PROTEIN 8"/>
    <property type="match status" value="1"/>
</dbReference>
<feature type="region of interest" description="Disordered" evidence="1">
    <location>
        <begin position="700"/>
        <end position="737"/>
    </location>
</feature>
<accession>A0A2U1MSY9</accession>
<dbReference type="AlphaFoldDB" id="A0A2U1MSY9"/>
<evidence type="ECO:0000313" key="3">
    <source>
        <dbReference type="Proteomes" id="UP000245207"/>
    </source>
</evidence>
<proteinExistence type="predicted"/>
<feature type="region of interest" description="Disordered" evidence="1">
    <location>
        <begin position="49"/>
        <end position="73"/>
    </location>
</feature>
<dbReference type="PANTHER" id="PTHR37701:SF17">
    <property type="entry name" value="METHYL BINDING DOMAIN117"/>
    <property type="match status" value="1"/>
</dbReference>
<organism evidence="2 3">
    <name type="scientific">Artemisia annua</name>
    <name type="common">Sweet wormwood</name>
    <dbReference type="NCBI Taxonomy" id="35608"/>
    <lineage>
        <taxon>Eukaryota</taxon>
        <taxon>Viridiplantae</taxon>
        <taxon>Streptophyta</taxon>
        <taxon>Embryophyta</taxon>
        <taxon>Tracheophyta</taxon>
        <taxon>Spermatophyta</taxon>
        <taxon>Magnoliopsida</taxon>
        <taxon>eudicotyledons</taxon>
        <taxon>Gunneridae</taxon>
        <taxon>Pentapetalae</taxon>
        <taxon>asterids</taxon>
        <taxon>campanulids</taxon>
        <taxon>Asterales</taxon>
        <taxon>Asteraceae</taxon>
        <taxon>Asteroideae</taxon>
        <taxon>Anthemideae</taxon>
        <taxon>Artemisiinae</taxon>
        <taxon>Artemisia</taxon>
    </lineage>
</organism>
<evidence type="ECO:0000313" key="2">
    <source>
        <dbReference type="EMBL" id="PWA64360.1"/>
    </source>
</evidence>
<dbReference type="GO" id="GO:0003677">
    <property type="term" value="F:DNA binding"/>
    <property type="evidence" value="ECO:0007669"/>
    <property type="project" value="UniProtKB-KW"/>
</dbReference>
<dbReference type="EMBL" id="PKPP01004439">
    <property type="protein sequence ID" value="PWA64360.1"/>
    <property type="molecule type" value="Genomic_DNA"/>
</dbReference>
<keyword evidence="2" id="KW-0238">DNA-binding</keyword>
<gene>
    <name evidence="2" type="ORF">CTI12_AA344370</name>
</gene>
<dbReference type="OrthoDB" id="1675150at2759"/>
<keyword evidence="3" id="KW-1185">Reference proteome</keyword>
<sequence>MEIEGGDNAGNGHIECHSEIEKAEPSLTPETKLSCDIDLITGGFNKESLASVPAGDVDETNDADSAEKPESVSFNNDEIVRDLNVASQSKQEEAQANIERNILLEESCRNEVSRTDQTPDGAVSQSELFDYHNQTPDGAVSQSELFGDEDSISIHDSDREPETSSEIPVNCLGQDIIGTPTSLGVLDPAVSETGLIGKAIICEEKGFDGNLGIDIDTTPNELISEKEKVVGESSSGFFLDRFGLDKDAGTMVKELSTNLTIESVKDVNSISDDTYNNVNKVSSGLESSKLDGQFDVETNAFGNYGESGIEGLSTFEEENEFQRRENKLMGNDLSFSAMMMQINSAVEEPSSKPEETKLDDFNIFRNNEAKHNESVASLGLSFNTKGNLEFCSLVPSENEQAFGFQDDVSCLYDNTMDDCKEESSARGLLDHFSDDIFENKMYSASLDGLKFDEDRDMNSNELSLAFGKSHALYPDTAMRVEQKKECVGPSRINKAFDVHTNLSMVNNSMVDDLKAGGSSMGGLFNLSNNSKTSGFQSGSNTVYPGRAWEALKSDEFKNSGNKFTSGFGSNHGHGQAREEVNSGIKFTSGFGSNHGHGQAREEVNSGNKFTSGFGSNHGHGQAREEVVPSGMWRSGGNQLQSGLPNTSHAHMPPPSSFHSFNIMPEKAGDGQFRLHERYNEGYGVSGLRSGRPEPVEFSFLTGRSQHNPHPHPLQGDGRSQHNPHPHPHPLQGDPRVFSYNPETEQQFDSSFWLGRNTMMSNPAGRNQMTGVCAWCRNQFHLQQAHSGAQDGIGSLCPSCSARSHEVQIRAIASLLQRVQLSWISFFHFRCAS</sequence>
<dbReference type="InterPro" id="IPR037472">
    <property type="entry name" value="MBD8"/>
</dbReference>
<name>A0A2U1MSY9_ARTAN</name>
<comment type="caution">
    <text evidence="2">The sequence shown here is derived from an EMBL/GenBank/DDBJ whole genome shotgun (WGS) entry which is preliminary data.</text>
</comment>
<reference evidence="2 3" key="1">
    <citation type="journal article" date="2018" name="Mol. Plant">
        <title>The genome of Artemisia annua provides insight into the evolution of Asteraceae family and artemisinin biosynthesis.</title>
        <authorList>
            <person name="Shen Q."/>
            <person name="Zhang L."/>
            <person name="Liao Z."/>
            <person name="Wang S."/>
            <person name="Yan T."/>
            <person name="Shi P."/>
            <person name="Liu M."/>
            <person name="Fu X."/>
            <person name="Pan Q."/>
            <person name="Wang Y."/>
            <person name="Lv Z."/>
            <person name="Lu X."/>
            <person name="Zhang F."/>
            <person name="Jiang W."/>
            <person name="Ma Y."/>
            <person name="Chen M."/>
            <person name="Hao X."/>
            <person name="Li L."/>
            <person name="Tang Y."/>
            <person name="Lv G."/>
            <person name="Zhou Y."/>
            <person name="Sun X."/>
            <person name="Brodelius P.E."/>
            <person name="Rose J.K.C."/>
            <person name="Tang K."/>
        </authorList>
    </citation>
    <scope>NUCLEOTIDE SEQUENCE [LARGE SCALE GENOMIC DNA]</scope>
    <source>
        <strain evidence="3">cv. Huhao1</strain>
        <tissue evidence="2">Leaf</tissue>
    </source>
</reference>
<dbReference type="Proteomes" id="UP000245207">
    <property type="component" value="Unassembled WGS sequence"/>
</dbReference>
<evidence type="ECO:0000256" key="1">
    <source>
        <dbReference type="SAM" id="MobiDB-lite"/>
    </source>
</evidence>
<protein>
    <submittedName>
        <fullName evidence="2">DNA-binding domain-containing protein</fullName>
    </submittedName>
</protein>